<dbReference type="Gene3D" id="1.10.238.10">
    <property type="entry name" value="EF-hand"/>
    <property type="match status" value="2"/>
</dbReference>
<dbReference type="STRING" id="56857.A0A200PY84"/>
<evidence type="ECO:0000256" key="2">
    <source>
        <dbReference type="ARBA" id="ARBA00022723"/>
    </source>
</evidence>
<dbReference type="PANTHER" id="PTHR10891">
    <property type="entry name" value="EF-HAND CALCIUM-BINDING DOMAIN CONTAINING PROTEIN"/>
    <property type="match status" value="1"/>
</dbReference>
<dbReference type="GO" id="GO:0043226">
    <property type="term" value="C:organelle"/>
    <property type="evidence" value="ECO:0007669"/>
    <property type="project" value="UniProtKB-ARBA"/>
</dbReference>
<dbReference type="Pfam" id="PF13499">
    <property type="entry name" value="EF-hand_7"/>
    <property type="match status" value="2"/>
</dbReference>
<dbReference type="PROSITE" id="PS50222">
    <property type="entry name" value="EF_HAND_2"/>
    <property type="match status" value="4"/>
</dbReference>
<dbReference type="FunFam" id="1.10.238.10:FF:000178">
    <property type="entry name" value="Calmodulin-2 A"/>
    <property type="match status" value="1"/>
</dbReference>
<dbReference type="InterPro" id="IPR018247">
    <property type="entry name" value="EF_Hand_1_Ca_BS"/>
</dbReference>
<dbReference type="AlphaFoldDB" id="A0A200PY84"/>
<evidence type="ECO:0000313" key="6">
    <source>
        <dbReference type="EMBL" id="OVA03199.1"/>
    </source>
</evidence>
<feature type="domain" description="EF-hand" evidence="5">
    <location>
        <begin position="73"/>
        <end position="107"/>
    </location>
</feature>
<keyword evidence="3" id="KW-0677">Repeat</keyword>
<dbReference type="InParanoid" id="A0A200PY84"/>
<dbReference type="OMA" id="MEDCELM"/>
<comment type="function">
    <text evidence="1">Potential calcium sensor.</text>
</comment>
<dbReference type="InterPro" id="IPR011992">
    <property type="entry name" value="EF-hand-dom_pair"/>
</dbReference>
<dbReference type="OrthoDB" id="26525at2759"/>
<feature type="domain" description="EF-hand" evidence="5">
    <location>
        <begin position="108"/>
        <end position="143"/>
    </location>
</feature>
<dbReference type="PROSITE" id="PS00018">
    <property type="entry name" value="EF_HAND_1"/>
    <property type="match status" value="2"/>
</dbReference>
<comment type="caution">
    <text evidence="6">The sequence shown here is derived from an EMBL/GenBank/DDBJ whole genome shotgun (WGS) entry which is preliminary data.</text>
</comment>
<accession>A0A200PY84</accession>
<keyword evidence="2" id="KW-0479">Metal-binding</keyword>
<dbReference type="SUPFAM" id="SSF47473">
    <property type="entry name" value="EF-hand"/>
    <property type="match status" value="1"/>
</dbReference>
<proteinExistence type="predicted"/>
<dbReference type="InterPro" id="IPR002048">
    <property type="entry name" value="EF_hand_dom"/>
</dbReference>
<dbReference type="InterPro" id="IPR039647">
    <property type="entry name" value="EF_hand_pair_protein_CML-like"/>
</dbReference>
<dbReference type="EMBL" id="MVGT01003786">
    <property type="protein sequence ID" value="OVA03199.1"/>
    <property type="molecule type" value="Genomic_DNA"/>
</dbReference>
<feature type="domain" description="EF-hand" evidence="5">
    <location>
        <begin position="144"/>
        <end position="179"/>
    </location>
</feature>
<protein>
    <submittedName>
        <fullName evidence="6">EF-hand domain</fullName>
    </submittedName>
</protein>
<keyword evidence="7" id="KW-1185">Reference proteome</keyword>
<name>A0A200PY84_MACCD</name>
<dbReference type="FunFam" id="1.10.238.10:FF:000089">
    <property type="entry name" value="calmodulin-like protein 3"/>
    <property type="match status" value="1"/>
</dbReference>
<dbReference type="SMART" id="SM00054">
    <property type="entry name" value="EFh"/>
    <property type="match status" value="4"/>
</dbReference>
<sequence>MGIKSFLGRKKKRNSLVIPSHESPRRSPALFTDYSTRPVQELEQVFKKLDTDGDGQISWIELGSMMSSSGCTSNEDELRKIIKSVDSNGDGFIDLSEFIELNAVDNEKHFEDVKLAFSLMDANGDGSISPQELQNVLRNLGDDASIQDCTNMISAVDSDGDGYVSLEAFMKMMIHGSASEFSQR</sequence>
<evidence type="ECO:0000256" key="3">
    <source>
        <dbReference type="ARBA" id="ARBA00022737"/>
    </source>
</evidence>
<keyword evidence="4" id="KW-0106">Calcium</keyword>
<evidence type="ECO:0000259" key="5">
    <source>
        <dbReference type="PROSITE" id="PS50222"/>
    </source>
</evidence>
<organism evidence="6 7">
    <name type="scientific">Macleaya cordata</name>
    <name type="common">Five-seeded plume-poppy</name>
    <name type="synonym">Bocconia cordata</name>
    <dbReference type="NCBI Taxonomy" id="56857"/>
    <lineage>
        <taxon>Eukaryota</taxon>
        <taxon>Viridiplantae</taxon>
        <taxon>Streptophyta</taxon>
        <taxon>Embryophyta</taxon>
        <taxon>Tracheophyta</taxon>
        <taxon>Spermatophyta</taxon>
        <taxon>Magnoliopsida</taxon>
        <taxon>Ranunculales</taxon>
        <taxon>Papaveraceae</taxon>
        <taxon>Papaveroideae</taxon>
        <taxon>Macleaya</taxon>
    </lineage>
</organism>
<gene>
    <name evidence="6" type="ORF">BVC80_429g3</name>
</gene>
<evidence type="ECO:0000313" key="7">
    <source>
        <dbReference type="Proteomes" id="UP000195402"/>
    </source>
</evidence>
<dbReference type="Proteomes" id="UP000195402">
    <property type="component" value="Unassembled WGS sequence"/>
</dbReference>
<feature type="domain" description="EF-hand" evidence="5">
    <location>
        <begin position="37"/>
        <end position="72"/>
    </location>
</feature>
<reference evidence="6 7" key="1">
    <citation type="journal article" date="2017" name="Mol. Plant">
        <title>The Genome of Medicinal Plant Macleaya cordata Provides New Insights into Benzylisoquinoline Alkaloids Metabolism.</title>
        <authorList>
            <person name="Liu X."/>
            <person name="Liu Y."/>
            <person name="Huang P."/>
            <person name="Ma Y."/>
            <person name="Qing Z."/>
            <person name="Tang Q."/>
            <person name="Cao H."/>
            <person name="Cheng P."/>
            <person name="Zheng Y."/>
            <person name="Yuan Z."/>
            <person name="Zhou Y."/>
            <person name="Liu J."/>
            <person name="Tang Z."/>
            <person name="Zhuo Y."/>
            <person name="Zhang Y."/>
            <person name="Yu L."/>
            <person name="Huang J."/>
            <person name="Yang P."/>
            <person name="Peng Q."/>
            <person name="Zhang J."/>
            <person name="Jiang W."/>
            <person name="Zhang Z."/>
            <person name="Lin K."/>
            <person name="Ro D.K."/>
            <person name="Chen X."/>
            <person name="Xiong X."/>
            <person name="Shang Y."/>
            <person name="Huang S."/>
            <person name="Zeng J."/>
        </authorList>
    </citation>
    <scope>NUCLEOTIDE SEQUENCE [LARGE SCALE GENOMIC DNA]</scope>
    <source>
        <strain evidence="7">cv. BLH2017</strain>
        <tissue evidence="6">Root</tissue>
    </source>
</reference>
<evidence type="ECO:0000256" key="1">
    <source>
        <dbReference type="ARBA" id="ARBA00003291"/>
    </source>
</evidence>
<dbReference type="GO" id="GO:0005509">
    <property type="term" value="F:calcium ion binding"/>
    <property type="evidence" value="ECO:0007669"/>
    <property type="project" value="InterPro"/>
</dbReference>
<dbReference type="CDD" id="cd00051">
    <property type="entry name" value="EFh"/>
    <property type="match status" value="2"/>
</dbReference>
<evidence type="ECO:0000256" key="4">
    <source>
        <dbReference type="ARBA" id="ARBA00022837"/>
    </source>
</evidence>